<proteinExistence type="predicted"/>
<evidence type="ECO:0008006" key="2">
    <source>
        <dbReference type="Google" id="ProtNLM"/>
    </source>
</evidence>
<sequence length="77" mass="8773">MGTVHRESGFTFRIWPNDHRPPHVHVRKGGEVALINLSPVSVRDRRTMKLRNLGSAVELVHRNAESLLSKWEDLHGA</sequence>
<dbReference type="EMBL" id="CADCTV010000274">
    <property type="protein sequence ID" value="CAA9312908.1"/>
    <property type="molecule type" value="Genomic_DNA"/>
</dbReference>
<dbReference type="InterPro" id="IPR025427">
    <property type="entry name" value="DUF4160"/>
</dbReference>
<name>A0A6J4KQX9_9BACT</name>
<reference evidence="1" key="1">
    <citation type="submission" date="2020-02" db="EMBL/GenBank/DDBJ databases">
        <authorList>
            <person name="Meier V. D."/>
        </authorList>
    </citation>
    <scope>NUCLEOTIDE SEQUENCE</scope>
    <source>
        <strain evidence="1">AVDCRST_MAG89</strain>
    </source>
</reference>
<protein>
    <recommendedName>
        <fullName evidence="2">DUF4160 domain-containing protein</fullName>
    </recommendedName>
</protein>
<dbReference type="Pfam" id="PF13711">
    <property type="entry name" value="DUF4160"/>
    <property type="match status" value="1"/>
</dbReference>
<accession>A0A6J4KQX9</accession>
<dbReference type="AlphaFoldDB" id="A0A6J4KQX9"/>
<gene>
    <name evidence="1" type="ORF">AVDCRST_MAG89-1236</name>
</gene>
<evidence type="ECO:0000313" key="1">
    <source>
        <dbReference type="EMBL" id="CAA9312908.1"/>
    </source>
</evidence>
<organism evidence="1">
    <name type="scientific">uncultured Gemmatimonadota bacterium</name>
    <dbReference type="NCBI Taxonomy" id="203437"/>
    <lineage>
        <taxon>Bacteria</taxon>
        <taxon>Pseudomonadati</taxon>
        <taxon>Gemmatimonadota</taxon>
        <taxon>environmental samples</taxon>
    </lineage>
</organism>